<dbReference type="AlphaFoldDB" id="A0A3N4JE60"/>
<protein>
    <submittedName>
        <fullName evidence="1">Uncharacterized protein</fullName>
    </submittedName>
</protein>
<organism evidence="1 2">
    <name type="scientific">Choiromyces venosus 120613-1</name>
    <dbReference type="NCBI Taxonomy" id="1336337"/>
    <lineage>
        <taxon>Eukaryota</taxon>
        <taxon>Fungi</taxon>
        <taxon>Dikarya</taxon>
        <taxon>Ascomycota</taxon>
        <taxon>Pezizomycotina</taxon>
        <taxon>Pezizomycetes</taxon>
        <taxon>Pezizales</taxon>
        <taxon>Tuberaceae</taxon>
        <taxon>Choiromyces</taxon>
    </lineage>
</organism>
<dbReference type="Proteomes" id="UP000276215">
    <property type="component" value="Unassembled WGS sequence"/>
</dbReference>
<sequence length="110" mass="12944">MAGVKPPGLQEGKCVLKGVLWTPITAKGPLFRVFHSFTLWVTCKCFSFLQLYINPIRIPNPSNAEIWRKEMCAKHSYLEKKKNAIYLFWHIYHFKEIWHFFLYGGVPNRA</sequence>
<name>A0A3N4JE60_9PEZI</name>
<reference evidence="1 2" key="1">
    <citation type="journal article" date="2018" name="Nat. Ecol. Evol.">
        <title>Pezizomycetes genomes reveal the molecular basis of ectomycorrhizal truffle lifestyle.</title>
        <authorList>
            <person name="Murat C."/>
            <person name="Payen T."/>
            <person name="Noel B."/>
            <person name="Kuo A."/>
            <person name="Morin E."/>
            <person name="Chen J."/>
            <person name="Kohler A."/>
            <person name="Krizsan K."/>
            <person name="Balestrini R."/>
            <person name="Da Silva C."/>
            <person name="Montanini B."/>
            <person name="Hainaut M."/>
            <person name="Levati E."/>
            <person name="Barry K.W."/>
            <person name="Belfiori B."/>
            <person name="Cichocki N."/>
            <person name="Clum A."/>
            <person name="Dockter R.B."/>
            <person name="Fauchery L."/>
            <person name="Guy J."/>
            <person name="Iotti M."/>
            <person name="Le Tacon F."/>
            <person name="Lindquist E.A."/>
            <person name="Lipzen A."/>
            <person name="Malagnac F."/>
            <person name="Mello A."/>
            <person name="Molinier V."/>
            <person name="Miyauchi S."/>
            <person name="Poulain J."/>
            <person name="Riccioni C."/>
            <person name="Rubini A."/>
            <person name="Sitrit Y."/>
            <person name="Splivallo R."/>
            <person name="Traeger S."/>
            <person name="Wang M."/>
            <person name="Zifcakova L."/>
            <person name="Wipf D."/>
            <person name="Zambonelli A."/>
            <person name="Paolocci F."/>
            <person name="Nowrousian M."/>
            <person name="Ottonello S."/>
            <person name="Baldrian P."/>
            <person name="Spatafora J.W."/>
            <person name="Henrissat B."/>
            <person name="Nagy L.G."/>
            <person name="Aury J.M."/>
            <person name="Wincker P."/>
            <person name="Grigoriev I.V."/>
            <person name="Bonfante P."/>
            <person name="Martin F.M."/>
        </authorList>
    </citation>
    <scope>NUCLEOTIDE SEQUENCE [LARGE SCALE GENOMIC DNA]</scope>
    <source>
        <strain evidence="1 2">120613-1</strain>
    </source>
</reference>
<keyword evidence="2" id="KW-1185">Reference proteome</keyword>
<proteinExistence type="predicted"/>
<accession>A0A3N4JE60</accession>
<evidence type="ECO:0000313" key="1">
    <source>
        <dbReference type="EMBL" id="RPA92084.1"/>
    </source>
</evidence>
<dbReference type="EMBL" id="ML120481">
    <property type="protein sequence ID" value="RPA92084.1"/>
    <property type="molecule type" value="Genomic_DNA"/>
</dbReference>
<gene>
    <name evidence="1" type="ORF">L873DRAFT_242888</name>
</gene>
<evidence type="ECO:0000313" key="2">
    <source>
        <dbReference type="Proteomes" id="UP000276215"/>
    </source>
</evidence>